<organism evidence="1 2">
    <name type="scientific">Pendulispora albinea</name>
    <dbReference type="NCBI Taxonomy" id="2741071"/>
    <lineage>
        <taxon>Bacteria</taxon>
        <taxon>Pseudomonadati</taxon>
        <taxon>Myxococcota</taxon>
        <taxon>Myxococcia</taxon>
        <taxon>Myxococcales</taxon>
        <taxon>Sorangiineae</taxon>
        <taxon>Pendulisporaceae</taxon>
        <taxon>Pendulispora</taxon>
    </lineage>
</organism>
<accession>A0ABZ2M933</accession>
<proteinExistence type="predicted"/>
<dbReference type="EMBL" id="CP089984">
    <property type="protein sequence ID" value="WXB19036.1"/>
    <property type="molecule type" value="Genomic_DNA"/>
</dbReference>
<keyword evidence="2" id="KW-1185">Reference proteome</keyword>
<dbReference type="SUPFAM" id="SSF101898">
    <property type="entry name" value="NHL repeat"/>
    <property type="match status" value="1"/>
</dbReference>
<evidence type="ECO:0000313" key="2">
    <source>
        <dbReference type="Proteomes" id="UP001370348"/>
    </source>
</evidence>
<reference evidence="1 2" key="1">
    <citation type="submission" date="2021-12" db="EMBL/GenBank/DDBJ databases">
        <title>Discovery of the Pendulisporaceae a myxobacterial family with distinct sporulation behavior and unique specialized metabolism.</title>
        <authorList>
            <person name="Garcia R."/>
            <person name="Popoff A."/>
            <person name="Bader C.D."/>
            <person name="Loehr J."/>
            <person name="Walesch S."/>
            <person name="Walt C."/>
            <person name="Boldt J."/>
            <person name="Bunk B."/>
            <person name="Haeckl F.J.F.P.J."/>
            <person name="Gunesch A.P."/>
            <person name="Birkelbach J."/>
            <person name="Nuebel U."/>
            <person name="Pietschmann T."/>
            <person name="Bach T."/>
            <person name="Mueller R."/>
        </authorList>
    </citation>
    <scope>NUCLEOTIDE SEQUENCE [LARGE SCALE GENOMIC DNA]</scope>
    <source>
        <strain evidence="1 2">MSr11954</strain>
    </source>
</reference>
<name>A0ABZ2M933_9BACT</name>
<evidence type="ECO:0000313" key="1">
    <source>
        <dbReference type="EMBL" id="WXB19036.1"/>
    </source>
</evidence>
<dbReference type="InterPro" id="IPR011043">
    <property type="entry name" value="Gal_Oxase/kelch_b-propeller"/>
</dbReference>
<gene>
    <name evidence="1" type="ORF">LZC94_17580</name>
</gene>
<protein>
    <submittedName>
        <fullName evidence="1">MxcI</fullName>
    </submittedName>
</protein>
<dbReference type="RefSeq" id="WP_394828659.1">
    <property type="nucleotide sequence ID" value="NZ_CP089984.1"/>
</dbReference>
<sequence>MNCKFNFTSWTLVAAAFCAACSSSSDGKTEGGPRFEHAYAFVTQALAPGASASTTYVNVVDSLDIAGLDRTQAREVPGLGSASAIDGKLFVANGERPAIMRFDVTNAAHWTNEGQIDFSGQGLTATAGFFQNITTGPQKAYMARNVVDRIVWNPSTLTIQGTVSGDASIQLQRDGFNVAQGYEQAVHRNRAFQPFYWASSNFIHFAPYSQIAVYDTDTDKQRALLDAPCPHLHRAAKDEEGNVYFSNGSGSATEWLFDPKAPRNCMVRIKAGQETIDQDFTIRFAGLTGGLEAAAFQYFGGDKGLLAVFDHTKVTIEPNATDDERIAVNQSANWHVWVLDVKTRTAKPLEGLDGFSGQFFTIPIDGRTFVLLPGANYGSTKVYEIVADGTAKKRFATEGWIYEMFKVR</sequence>
<dbReference type="SUPFAM" id="SSF50965">
    <property type="entry name" value="Galactose oxidase, central domain"/>
    <property type="match status" value="1"/>
</dbReference>
<dbReference type="Proteomes" id="UP001370348">
    <property type="component" value="Chromosome"/>
</dbReference>